<organism evidence="2 3">
    <name type="scientific">Nitrosopumilus ureiphilus</name>
    <dbReference type="NCBI Taxonomy" id="1470067"/>
    <lineage>
        <taxon>Archaea</taxon>
        <taxon>Nitrososphaerota</taxon>
        <taxon>Nitrososphaeria</taxon>
        <taxon>Nitrosopumilales</taxon>
        <taxon>Nitrosopumilaceae</taxon>
        <taxon>Nitrosopumilus</taxon>
    </lineage>
</organism>
<evidence type="ECO:0000256" key="1">
    <source>
        <dbReference type="SAM" id="Coils"/>
    </source>
</evidence>
<dbReference type="OrthoDB" id="3235at2157"/>
<dbReference type="Proteomes" id="UP000509478">
    <property type="component" value="Chromosome"/>
</dbReference>
<dbReference type="EMBL" id="CP026995">
    <property type="protein sequence ID" value="QLH08058.1"/>
    <property type="molecule type" value="Genomic_DNA"/>
</dbReference>
<accession>A0A7D5R8X2</accession>
<protein>
    <submittedName>
        <fullName evidence="2">Uncharacterized protein</fullName>
    </submittedName>
</protein>
<name>A0A7D5R8X2_9ARCH</name>
<sequence>MNKPILLLFSLSILFLTVIISPVSADVLPPKKQINFGISGDDVVCESGMFKVIKDRTNSVSCVNVKTVSKLVSLGWAKPVDETKLNDAIAKLTLSTGTINQLILIPISSDFGKQISKVSVGSYDFVFDVCASTQTIVSPSILIRSDSETKHYELSETVSPNSCVTSAVIIKASNPDSINAILQNKGDISQTILSLSEKVESLKLQLQDAKKSFGKENTEENKMIGTKIIDLRKQLNDTREDLQRIYFALYTPDKAKFVPQKLSFLGTPIEGESAVKISVSPSVASLNSYNVFFEACAGMKQVRLPVISISSDFESIDVKMGEKISPNTCQMSSAKIIATDPESISVNPAGNADSSIQVDELEVKINDLQKQLTSEKELLKILIHNPNRPENFEEQLTLHVEKITTLRNDVISAKSELSKILYLTYR</sequence>
<proteinExistence type="predicted"/>
<gene>
    <name evidence="2" type="ORF">C5F50_12090</name>
</gene>
<keyword evidence="1" id="KW-0175">Coiled coil</keyword>
<dbReference type="AlphaFoldDB" id="A0A7D5R8X2"/>
<dbReference type="KEGG" id="nue:C5F50_12090"/>
<evidence type="ECO:0000313" key="3">
    <source>
        <dbReference type="Proteomes" id="UP000509478"/>
    </source>
</evidence>
<evidence type="ECO:0000313" key="2">
    <source>
        <dbReference type="EMBL" id="QLH08058.1"/>
    </source>
</evidence>
<feature type="coiled-coil region" evidence="1">
    <location>
        <begin position="351"/>
        <end position="385"/>
    </location>
</feature>
<reference evidence="2 3" key="1">
    <citation type="submission" date="2018-02" db="EMBL/GenBank/DDBJ databases">
        <title>Complete genome of Nitrosopumilus ureaphilus PS0.</title>
        <authorList>
            <person name="Qin W."/>
            <person name="Zheng Y."/>
            <person name="Stahl D.A."/>
        </authorList>
    </citation>
    <scope>NUCLEOTIDE SEQUENCE [LARGE SCALE GENOMIC DNA]</scope>
    <source>
        <strain evidence="2 3">PS0</strain>
    </source>
</reference>
<keyword evidence="3" id="KW-1185">Reference proteome</keyword>